<dbReference type="Pfam" id="PF00106">
    <property type="entry name" value="adh_short"/>
    <property type="match status" value="1"/>
</dbReference>
<dbReference type="PANTHER" id="PTHR43544">
    <property type="entry name" value="SHORT-CHAIN DEHYDROGENASE/REDUCTASE"/>
    <property type="match status" value="1"/>
</dbReference>
<dbReference type="PANTHER" id="PTHR43544:SF12">
    <property type="entry name" value="NAD(P)-BINDING ROSSMANN-FOLD SUPERFAMILY PROTEIN"/>
    <property type="match status" value="1"/>
</dbReference>
<sequence length="129" mass="14363">MFLPVAMPLLPAETDAHVLVVGATQGIGLEFVKQLLALSQVTQLFATYRSQSTATALLALAAQQSDRLHCLQMDLTEESQIEQAMREIKQTSPKLHLVINCVGLLHNDQQQPEKALRQLNAEHLLTYFQ</sequence>
<evidence type="ECO:0000313" key="2">
    <source>
        <dbReference type="Proteomes" id="UP000249794"/>
    </source>
</evidence>
<dbReference type="SUPFAM" id="SSF51735">
    <property type="entry name" value="NAD(P)-binding Rossmann-fold domains"/>
    <property type="match status" value="1"/>
</dbReference>
<dbReference type="InterPro" id="IPR036291">
    <property type="entry name" value="NAD(P)-bd_dom_sf"/>
</dbReference>
<feature type="non-terminal residue" evidence="1">
    <location>
        <position position="129"/>
    </location>
</feature>
<dbReference type="GO" id="GO:0005737">
    <property type="term" value="C:cytoplasm"/>
    <property type="evidence" value="ECO:0007669"/>
    <property type="project" value="TreeGrafter"/>
</dbReference>
<accession>A0A2W4XD09</accession>
<dbReference type="GO" id="GO:0016491">
    <property type="term" value="F:oxidoreductase activity"/>
    <property type="evidence" value="ECO:0007669"/>
    <property type="project" value="TreeGrafter"/>
</dbReference>
<dbReference type="AlphaFoldDB" id="A0A2W4XD09"/>
<comment type="caution">
    <text evidence="1">The sequence shown here is derived from an EMBL/GenBank/DDBJ whole genome shotgun (WGS) entry which is preliminary data.</text>
</comment>
<reference evidence="2" key="1">
    <citation type="submission" date="2018-04" db="EMBL/GenBank/DDBJ databases">
        <authorList>
            <person name="Cornet L."/>
        </authorList>
    </citation>
    <scope>NUCLEOTIDE SEQUENCE [LARGE SCALE GENOMIC DNA]</scope>
</reference>
<dbReference type="Gene3D" id="3.40.50.720">
    <property type="entry name" value="NAD(P)-binding Rossmann-like Domain"/>
    <property type="match status" value="1"/>
</dbReference>
<dbReference type="EMBL" id="QBMP01000118">
    <property type="protein sequence ID" value="PZO54172.1"/>
    <property type="molecule type" value="Genomic_DNA"/>
</dbReference>
<evidence type="ECO:0000313" key="1">
    <source>
        <dbReference type="EMBL" id="PZO54172.1"/>
    </source>
</evidence>
<reference evidence="1 2" key="2">
    <citation type="submission" date="2018-06" db="EMBL/GenBank/DDBJ databases">
        <title>Metagenomic assembly of (sub)arctic Cyanobacteria and their associated microbiome from non-axenic cultures.</title>
        <authorList>
            <person name="Baurain D."/>
        </authorList>
    </citation>
    <scope>NUCLEOTIDE SEQUENCE [LARGE SCALE GENOMIC DNA]</scope>
    <source>
        <strain evidence="1">ULC027bin1</strain>
    </source>
</reference>
<protein>
    <submittedName>
        <fullName evidence="1">Cell-cell signaling protein</fullName>
    </submittedName>
</protein>
<gene>
    <name evidence="1" type="ORF">DCF15_11960</name>
</gene>
<dbReference type="InterPro" id="IPR002347">
    <property type="entry name" value="SDR_fam"/>
</dbReference>
<proteinExistence type="predicted"/>
<dbReference type="InterPro" id="IPR051468">
    <property type="entry name" value="Fungal_SecMetab_SDRs"/>
</dbReference>
<name>A0A2W4XD09_9CYAN</name>
<organism evidence="1 2">
    <name type="scientific">Phormidesmis priestleyi</name>
    <dbReference type="NCBI Taxonomy" id="268141"/>
    <lineage>
        <taxon>Bacteria</taxon>
        <taxon>Bacillati</taxon>
        <taxon>Cyanobacteriota</taxon>
        <taxon>Cyanophyceae</taxon>
        <taxon>Leptolyngbyales</taxon>
        <taxon>Leptolyngbyaceae</taxon>
        <taxon>Phormidesmis</taxon>
    </lineage>
</organism>
<dbReference type="Proteomes" id="UP000249794">
    <property type="component" value="Unassembled WGS sequence"/>
</dbReference>